<accession>A0A0E9X900</accession>
<dbReference type="AlphaFoldDB" id="A0A0E9X900"/>
<protein>
    <submittedName>
        <fullName evidence="1">Uncharacterized protein</fullName>
    </submittedName>
</protein>
<dbReference type="EMBL" id="GBXM01009488">
    <property type="protein sequence ID" value="JAH99089.1"/>
    <property type="molecule type" value="Transcribed_RNA"/>
</dbReference>
<reference evidence="1" key="2">
    <citation type="journal article" date="2015" name="Fish Shellfish Immunol.">
        <title>Early steps in the European eel (Anguilla anguilla)-Vibrio vulnificus interaction in the gills: Role of the RtxA13 toxin.</title>
        <authorList>
            <person name="Callol A."/>
            <person name="Pajuelo D."/>
            <person name="Ebbesson L."/>
            <person name="Teles M."/>
            <person name="MacKenzie S."/>
            <person name="Amaro C."/>
        </authorList>
    </citation>
    <scope>NUCLEOTIDE SEQUENCE</scope>
</reference>
<organism evidence="1">
    <name type="scientific">Anguilla anguilla</name>
    <name type="common">European freshwater eel</name>
    <name type="synonym">Muraena anguilla</name>
    <dbReference type="NCBI Taxonomy" id="7936"/>
    <lineage>
        <taxon>Eukaryota</taxon>
        <taxon>Metazoa</taxon>
        <taxon>Chordata</taxon>
        <taxon>Craniata</taxon>
        <taxon>Vertebrata</taxon>
        <taxon>Euteleostomi</taxon>
        <taxon>Actinopterygii</taxon>
        <taxon>Neopterygii</taxon>
        <taxon>Teleostei</taxon>
        <taxon>Anguilliformes</taxon>
        <taxon>Anguillidae</taxon>
        <taxon>Anguilla</taxon>
    </lineage>
</organism>
<name>A0A0E9X900_ANGAN</name>
<evidence type="ECO:0000313" key="1">
    <source>
        <dbReference type="EMBL" id="JAH99089.1"/>
    </source>
</evidence>
<reference evidence="1" key="1">
    <citation type="submission" date="2014-11" db="EMBL/GenBank/DDBJ databases">
        <authorList>
            <person name="Amaro Gonzalez C."/>
        </authorList>
    </citation>
    <scope>NUCLEOTIDE SEQUENCE</scope>
</reference>
<proteinExistence type="predicted"/>
<sequence length="73" mass="8093">MQIVSVSVSEVPVAGALRQGRDNPNLPVWCSQLTLHHTGGMTAQRISALRNIWVCAHCMRVPTHVNLTNKYDL</sequence>